<dbReference type="InterPro" id="IPR016186">
    <property type="entry name" value="C-type_lectin-like/link_sf"/>
</dbReference>
<dbReference type="PROSITE" id="PS50041">
    <property type="entry name" value="C_TYPE_LECTIN_2"/>
    <property type="match status" value="1"/>
</dbReference>
<evidence type="ECO:0000313" key="2">
    <source>
        <dbReference type="EMBL" id="VDK61508.1"/>
    </source>
</evidence>
<accession>A0A3P6T6T1</accession>
<keyword evidence="3" id="KW-1185">Reference proteome</keyword>
<gene>
    <name evidence="2" type="ORF">ASIM_LOCUS17804</name>
</gene>
<protein>
    <recommendedName>
        <fullName evidence="1">C-type lectin domain-containing protein</fullName>
    </recommendedName>
</protein>
<sequence length="131" mass="15154">MARGSETLWLGAAQFGASLDYVWTDHTPFDFENWPNGENSFNARPPYDPGRRCTKMNTRTQEWFQSCCKDPSPYVCEMKPSSPVTTSVDSYQYAYYSTTKPPYYNTYPREHDHSNSTIAKMNESLHQLGNR</sequence>
<dbReference type="Gene3D" id="3.10.100.10">
    <property type="entry name" value="Mannose-Binding Protein A, subunit A"/>
    <property type="match status" value="1"/>
</dbReference>
<reference evidence="2 3" key="1">
    <citation type="submission" date="2018-11" db="EMBL/GenBank/DDBJ databases">
        <authorList>
            <consortium name="Pathogen Informatics"/>
        </authorList>
    </citation>
    <scope>NUCLEOTIDE SEQUENCE [LARGE SCALE GENOMIC DNA]</scope>
</reference>
<dbReference type="CDD" id="cd00037">
    <property type="entry name" value="CLECT"/>
    <property type="match status" value="1"/>
</dbReference>
<proteinExistence type="predicted"/>
<evidence type="ECO:0000313" key="3">
    <source>
        <dbReference type="Proteomes" id="UP000267096"/>
    </source>
</evidence>
<dbReference type="AlphaFoldDB" id="A0A3P6T6T1"/>
<organism evidence="2 3">
    <name type="scientific">Anisakis simplex</name>
    <name type="common">Herring worm</name>
    <dbReference type="NCBI Taxonomy" id="6269"/>
    <lineage>
        <taxon>Eukaryota</taxon>
        <taxon>Metazoa</taxon>
        <taxon>Ecdysozoa</taxon>
        <taxon>Nematoda</taxon>
        <taxon>Chromadorea</taxon>
        <taxon>Rhabditida</taxon>
        <taxon>Spirurina</taxon>
        <taxon>Ascaridomorpha</taxon>
        <taxon>Ascaridoidea</taxon>
        <taxon>Anisakidae</taxon>
        <taxon>Anisakis</taxon>
        <taxon>Anisakis simplex complex</taxon>
    </lineage>
</organism>
<name>A0A3P6T6T1_ANISI</name>
<dbReference type="Pfam" id="PF00059">
    <property type="entry name" value="Lectin_C"/>
    <property type="match status" value="1"/>
</dbReference>
<feature type="domain" description="C-type lectin" evidence="1">
    <location>
        <begin position="1"/>
        <end position="77"/>
    </location>
</feature>
<dbReference type="OrthoDB" id="5877913at2759"/>
<dbReference type="InterPro" id="IPR001304">
    <property type="entry name" value="C-type_lectin-like"/>
</dbReference>
<evidence type="ECO:0000259" key="1">
    <source>
        <dbReference type="PROSITE" id="PS50041"/>
    </source>
</evidence>
<dbReference type="EMBL" id="UYRR01034599">
    <property type="protein sequence ID" value="VDK61508.1"/>
    <property type="molecule type" value="Genomic_DNA"/>
</dbReference>
<dbReference type="SUPFAM" id="SSF56436">
    <property type="entry name" value="C-type lectin-like"/>
    <property type="match status" value="1"/>
</dbReference>
<dbReference type="Proteomes" id="UP000267096">
    <property type="component" value="Unassembled WGS sequence"/>
</dbReference>
<dbReference type="InterPro" id="IPR016187">
    <property type="entry name" value="CTDL_fold"/>
</dbReference>